<evidence type="ECO:0000313" key="8">
    <source>
        <dbReference type="Proteomes" id="UP001205867"/>
    </source>
</evidence>
<comment type="subcellular location">
    <subcellularLocation>
        <location evidence="1">Cell membrane</location>
        <topology evidence="1">Peripheral membrane protein</topology>
    </subcellularLocation>
</comment>
<dbReference type="PROSITE" id="PS50893">
    <property type="entry name" value="ABC_TRANSPORTER_2"/>
    <property type="match status" value="1"/>
</dbReference>
<evidence type="ECO:0000256" key="1">
    <source>
        <dbReference type="ARBA" id="ARBA00004202"/>
    </source>
</evidence>
<dbReference type="InterPro" id="IPR003593">
    <property type="entry name" value="AAA+_ATPase"/>
</dbReference>
<proteinExistence type="predicted"/>
<gene>
    <name evidence="7" type="ORF">M3A82_011715</name>
</gene>
<dbReference type="EMBL" id="JALXKZ020000050">
    <property type="protein sequence ID" value="MCV7629993.1"/>
    <property type="molecule type" value="Genomic_DNA"/>
</dbReference>
<keyword evidence="3" id="KW-0547">Nucleotide-binding</keyword>
<keyword evidence="4 7" id="KW-0067">ATP-binding</keyword>
<evidence type="ECO:0000313" key="7">
    <source>
        <dbReference type="EMBL" id="MCV7629993.1"/>
    </source>
</evidence>
<keyword evidence="2" id="KW-0813">Transport</keyword>
<evidence type="ECO:0000256" key="4">
    <source>
        <dbReference type="ARBA" id="ARBA00022840"/>
    </source>
</evidence>
<dbReference type="InterPro" id="IPR017871">
    <property type="entry name" value="ABC_transporter-like_CS"/>
</dbReference>
<dbReference type="GO" id="GO:0005886">
    <property type="term" value="C:plasma membrane"/>
    <property type="evidence" value="ECO:0007669"/>
    <property type="project" value="UniProtKB-SubCell"/>
</dbReference>
<dbReference type="InterPro" id="IPR050763">
    <property type="entry name" value="ABC_transporter_ATP-binding"/>
</dbReference>
<evidence type="ECO:0000256" key="5">
    <source>
        <dbReference type="ARBA" id="ARBA00023251"/>
    </source>
</evidence>
<dbReference type="GO" id="GO:0046677">
    <property type="term" value="P:response to antibiotic"/>
    <property type="evidence" value="ECO:0007669"/>
    <property type="project" value="UniProtKB-KW"/>
</dbReference>
<dbReference type="Proteomes" id="UP001205867">
    <property type="component" value="Unassembled WGS sequence"/>
</dbReference>
<dbReference type="SUPFAM" id="SSF52540">
    <property type="entry name" value="P-loop containing nucleoside triphosphate hydrolases"/>
    <property type="match status" value="1"/>
</dbReference>
<dbReference type="Pfam" id="PF00005">
    <property type="entry name" value="ABC_tran"/>
    <property type="match status" value="1"/>
</dbReference>
<comment type="caution">
    <text evidence="7">The sequence shown here is derived from an EMBL/GenBank/DDBJ whole genome shotgun (WGS) entry which is preliminary data.</text>
</comment>
<dbReference type="InterPro" id="IPR027417">
    <property type="entry name" value="P-loop_NTPase"/>
</dbReference>
<dbReference type="PANTHER" id="PTHR42711">
    <property type="entry name" value="ABC TRANSPORTER ATP-BINDING PROTEIN"/>
    <property type="match status" value="1"/>
</dbReference>
<dbReference type="SMART" id="SM00382">
    <property type="entry name" value="AAA"/>
    <property type="match status" value="1"/>
</dbReference>
<dbReference type="Gene3D" id="3.40.50.300">
    <property type="entry name" value="P-loop containing nucleotide triphosphate hydrolases"/>
    <property type="match status" value="1"/>
</dbReference>
<dbReference type="PANTHER" id="PTHR42711:SF17">
    <property type="entry name" value="ABC TRANSPORTER ATP-BINDING PROTEIN"/>
    <property type="match status" value="1"/>
</dbReference>
<accession>A0AAP3EV59</accession>
<dbReference type="AlphaFoldDB" id="A0AAP3EV59"/>
<dbReference type="GO" id="GO:0016887">
    <property type="term" value="F:ATP hydrolysis activity"/>
    <property type="evidence" value="ECO:0007669"/>
    <property type="project" value="InterPro"/>
</dbReference>
<name>A0AAP3EV59_MICLU</name>
<dbReference type="InterPro" id="IPR003439">
    <property type="entry name" value="ABC_transporter-like_ATP-bd"/>
</dbReference>
<reference evidence="7" key="1">
    <citation type="submission" date="2023-06" db="EMBL/GenBank/DDBJ databases">
        <title>lsaBGC provides a comprehensive framework for evolutionary analysis of biosynthetic gene clusters within focal taxa.</title>
        <authorList>
            <person name="Salamzade R."/>
            <person name="Sandstrom S."/>
            <person name="Kalan L.R."/>
        </authorList>
    </citation>
    <scope>NUCLEOTIDE SEQUENCE</scope>
    <source>
        <strain evidence="7">P3-SID899</strain>
    </source>
</reference>
<feature type="domain" description="ABC transporter" evidence="6">
    <location>
        <begin position="7"/>
        <end position="230"/>
    </location>
</feature>
<evidence type="ECO:0000256" key="3">
    <source>
        <dbReference type="ARBA" id="ARBA00022741"/>
    </source>
</evidence>
<sequence length="323" mass="33951">MSNAPALATRGLSRRFGPVRAVDGVDLTVPVGEVLALLGPNGAGKTTLLDMALGFSPPSDGTVRVLGSDPVAAVRQGRVGAVLQTGGLLEDLSVRETVAMVAGCHRRHIGVPAALERAGLTGLAGRRVKKCSGGERQRLRFALALLTDPELLILDEPTAGMDVRARHDFWDTMHAEADRGRTIVFATHFLPEAEDFADRIVLMREGRIHADGTPAELATGGSVTLTGRWTGGGGDPDAPARLAAALGLPQDAVQLEPQHLSPGRLRVRVPAGGRVTGDDVARRLLDERLVEDLAITHASLDDVFLSLTDAGQPAPSEPQESLA</sequence>
<keyword evidence="5" id="KW-0046">Antibiotic resistance</keyword>
<evidence type="ECO:0000256" key="2">
    <source>
        <dbReference type="ARBA" id="ARBA00022448"/>
    </source>
</evidence>
<evidence type="ECO:0000259" key="6">
    <source>
        <dbReference type="PROSITE" id="PS50893"/>
    </source>
</evidence>
<dbReference type="PROSITE" id="PS00211">
    <property type="entry name" value="ABC_TRANSPORTER_1"/>
    <property type="match status" value="1"/>
</dbReference>
<organism evidence="7 8">
    <name type="scientific">Micrococcus luteus</name>
    <name type="common">Micrococcus lysodeikticus</name>
    <dbReference type="NCBI Taxonomy" id="1270"/>
    <lineage>
        <taxon>Bacteria</taxon>
        <taxon>Bacillati</taxon>
        <taxon>Actinomycetota</taxon>
        <taxon>Actinomycetes</taxon>
        <taxon>Micrococcales</taxon>
        <taxon>Micrococcaceae</taxon>
        <taxon>Micrococcus</taxon>
    </lineage>
</organism>
<dbReference type="CDD" id="cd03230">
    <property type="entry name" value="ABC_DR_subfamily_A"/>
    <property type="match status" value="1"/>
</dbReference>
<dbReference type="GO" id="GO:0005524">
    <property type="term" value="F:ATP binding"/>
    <property type="evidence" value="ECO:0007669"/>
    <property type="project" value="UniProtKB-KW"/>
</dbReference>
<protein>
    <submittedName>
        <fullName evidence="7">ABC transporter ATP-binding protein</fullName>
    </submittedName>
</protein>